<comment type="caution">
    <text evidence="6">Lacks conserved residue(s) required for the propagation of feature annotation.</text>
</comment>
<sequence>PPTLPVGTVSLVVFSSVFWVAGLGMFTVGIWAKISLGHYLVLSAHGYPNTPFILLAAGGVVLFWGFLGCFSAATENKRLLRTYGIFQAAVLAAGLAAGLSGLFYHRDIAEGLQRGLSRAIELYGEDEQKANAIDGMQRSLDCCGVHSYRDWYPSPWPGEPWANGSVPLSCCTVRKGCDHNPVSPGAPGIHRPGCFSKIHQFVSDNVFHITAGALGSALAQTISIVLACALAARLPPAGGPQR</sequence>
<reference evidence="8" key="1">
    <citation type="journal article" date="2006" name="Science">
        <title>Ancient noncoding elements conserved in the human genome.</title>
        <authorList>
            <person name="Venkatesh B."/>
            <person name="Kirkness E.F."/>
            <person name="Loh Y.H."/>
            <person name="Halpern A.L."/>
            <person name="Lee A.P."/>
            <person name="Johnson J."/>
            <person name="Dandona N."/>
            <person name="Viswanathan L.D."/>
            <person name="Tay A."/>
            <person name="Venter J.C."/>
            <person name="Strausberg R.L."/>
            <person name="Brenner S."/>
        </authorList>
    </citation>
    <scope>NUCLEOTIDE SEQUENCE [LARGE SCALE GENOMIC DNA]</scope>
</reference>
<reference evidence="8" key="3">
    <citation type="journal article" date="2014" name="Nature">
        <title>Elephant shark genome provides unique insights into gnathostome evolution.</title>
        <authorList>
            <consortium name="International Elephant Shark Genome Sequencing Consortium"/>
            <person name="Venkatesh B."/>
            <person name="Lee A.P."/>
            <person name="Ravi V."/>
            <person name="Maurya A.K."/>
            <person name="Lian M.M."/>
            <person name="Swann J.B."/>
            <person name="Ohta Y."/>
            <person name="Flajnik M.F."/>
            <person name="Sutoh Y."/>
            <person name="Kasahara M."/>
            <person name="Hoon S."/>
            <person name="Gangu V."/>
            <person name="Roy S.W."/>
            <person name="Irimia M."/>
            <person name="Korzh V."/>
            <person name="Kondrychyn I."/>
            <person name="Lim Z.W."/>
            <person name="Tay B.H."/>
            <person name="Tohari S."/>
            <person name="Kong K.W."/>
            <person name="Ho S."/>
            <person name="Lorente-Galdos B."/>
            <person name="Quilez J."/>
            <person name="Marques-Bonet T."/>
            <person name="Raney B.J."/>
            <person name="Ingham P.W."/>
            <person name="Tay A."/>
            <person name="Hillier L.W."/>
            <person name="Minx P."/>
            <person name="Boehm T."/>
            <person name="Wilson R.K."/>
            <person name="Brenner S."/>
            <person name="Warren W.C."/>
        </authorList>
    </citation>
    <scope>NUCLEOTIDE SEQUENCE [LARGE SCALE GENOMIC DNA]</scope>
</reference>
<reference evidence="8" key="2">
    <citation type="journal article" date="2007" name="PLoS Biol.">
        <title>Survey sequencing and comparative analysis of the elephant shark (Callorhinchus milii) genome.</title>
        <authorList>
            <person name="Venkatesh B."/>
            <person name="Kirkness E.F."/>
            <person name="Loh Y.H."/>
            <person name="Halpern A.L."/>
            <person name="Lee A.P."/>
            <person name="Johnson J."/>
            <person name="Dandona N."/>
            <person name="Viswanathan L.D."/>
            <person name="Tay A."/>
            <person name="Venter J.C."/>
            <person name="Strausberg R.L."/>
            <person name="Brenner S."/>
        </authorList>
    </citation>
    <scope>NUCLEOTIDE SEQUENCE [LARGE SCALE GENOMIC DNA]</scope>
</reference>
<dbReference type="Ensembl" id="ENSCMIT00000038222.1">
    <property type="protein sequence ID" value="ENSCMIP00000037678.1"/>
    <property type="gene ID" value="ENSCMIG00000015822.1"/>
</dbReference>
<feature type="transmembrane region" description="Helical" evidence="6">
    <location>
        <begin position="85"/>
        <end position="104"/>
    </location>
</feature>
<name>A0A4W3JI13_CALMI</name>
<comment type="similarity">
    <text evidence="2 6">Belongs to the tetraspanin (TM4SF) family.</text>
</comment>
<evidence type="ECO:0000313" key="7">
    <source>
        <dbReference type="Ensembl" id="ENSCMIP00000037678.1"/>
    </source>
</evidence>
<dbReference type="InterPro" id="IPR018499">
    <property type="entry name" value="Tetraspanin/Peripherin"/>
</dbReference>
<keyword evidence="5 6" id="KW-0472">Membrane</keyword>
<dbReference type="InParanoid" id="A0A4W3JI13"/>
<comment type="subcellular location">
    <subcellularLocation>
        <location evidence="1 6">Membrane</location>
        <topology evidence="1 6">Multi-pass membrane protein</topology>
    </subcellularLocation>
</comment>
<dbReference type="SUPFAM" id="SSF48652">
    <property type="entry name" value="Tetraspanin"/>
    <property type="match status" value="1"/>
</dbReference>
<dbReference type="Pfam" id="PF00335">
    <property type="entry name" value="Tetraspanin"/>
    <property type="match status" value="1"/>
</dbReference>
<evidence type="ECO:0000256" key="2">
    <source>
        <dbReference type="ARBA" id="ARBA00006840"/>
    </source>
</evidence>
<evidence type="ECO:0000256" key="6">
    <source>
        <dbReference type="RuleBase" id="RU361218"/>
    </source>
</evidence>
<dbReference type="InterPro" id="IPR000301">
    <property type="entry name" value="Tetraspanin_animals"/>
</dbReference>
<dbReference type="PANTHER" id="PTHR19282:SF51">
    <property type="entry name" value="TETRASPANIN"/>
    <property type="match status" value="1"/>
</dbReference>
<keyword evidence="4 6" id="KW-1133">Transmembrane helix</keyword>
<dbReference type="InterPro" id="IPR008952">
    <property type="entry name" value="Tetraspanin_EC2_sf"/>
</dbReference>
<dbReference type="PANTHER" id="PTHR19282">
    <property type="entry name" value="TETRASPANIN"/>
    <property type="match status" value="1"/>
</dbReference>
<evidence type="ECO:0000256" key="3">
    <source>
        <dbReference type="ARBA" id="ARBA00022692"/>
    </source>
</evidence>
<organism evidence="7 8">
    <name type="scientific">Callorhinchus milii</name>
    <name type="common">Ghost shark</name>
    <dbReference type="NCBI Taxonomy" id="7868"/>
    <lineage>
        <taxon>Eukaryota</taxon>
        <taxon>Metazoa</taxon>
        <taxon>Chordata</taxon>
        <taxon>Craniata</taxon>
        <taxon>Vertebrata</taxon>
        <taxon>Chondrichthyes</taxon>
        <taxon>Holocephali</taxon>
        <taxon>Chimaeriformes</taxon>
        <taxon>Callorhinchidae</taxon>
        <taxon>Callorhinchus</taxon>
    </lineage>
</organism>
<dbReference type="OMA" id="LDCCGVE"/>
<evidence type="ECO:0000256" key="1">
    <source>
        <dbReference type="ARBA" id="ARBA00004141"/>
    </source>
</evidence>
<protein>
    <recommendedName>
        <fullName evidence="6">Tetraspanin</fullName>
    </recommendedName>
</protein>
<gene>
    <name evidence="7" type="primary">LOC103177073</name>
</gene>
<dbReference type="PRINTS" id="PR00259">
    <property type="entry name" value="TMFOUR"/>
</dbReference>
<proteinExistence type="inferred from homology"/>
<reference evidence="7" key="4">
    <citation type="submission" date="2025-08" db="UniProtKB">
        <authorList>
            <consortium name="Ensembl"/>
        </authorList>
    </citation>
    <scope>IDENTIFICATION</scope>
</reference>
<dbReference type="AlphaFoldDB" id="A0A4W3JI13"/>
<evidence type="ECO:0000313" key="8">
    <source>
        <dbReference type="Proteomes" id="UP000314986"/>
    </source>
</evidence>
<reference evidence="7" key="5">
    <citation type="submission" date="2025-09" db="UniProtKB">
        <authorList>
            <consortium name="Ensembl"/>
        </authorList>
    </citation>
    <scope>IDENTIFICATION</scope>
</reference>
<keyword evidence="3 6" id="KW-0812">Transmembrane</keyword>
<keyword evidence="8" id="KW-1185">Reference proteome</keyword>
<dbReference type="Gene3D" id="1.10.1450.10">
    <property type="entry name" value="Tetraspanin"/>
    <property type="match status" value="1"/>
</dbReference>
<dbReference type="PIRSF" id="PIRSF002419">
    <property type="entry name" value="Tetraspanin"/>
    <property type="match status" value="1"/>
</dbReference>
<dbReference type="FunFam" id="1.10.1450.10:FF:000029">
    <property type="entry name" value="Tetraspanin"/>
    <property type="match status" value="1"/>
</dbReference>
<evidence type="ECO:0000256" key="5">
    <source>
        <dbReference type="ARBA" id="ARBA00023136"/>
    </source>
</evidence>
<feature type="transmembrane region" description="Helical" evidence="6">
    <location>
        <begin position="12"/>
        <end position="32"/>
    </location>
</feature>
<evidence type="ECO:0000256" key="4">
    <source>
        <dbReference type="ARBA" id="ARBA00022989"/>
    </source>
</evidence>
<dbReference type="Proteomes" id="UP000314986">
    <property type="component" value="Unassembled WGS sequence"/>
</dbReference>
<dbReference type="GeneTree" id="ENSGT00940000165434"/>
<accession>A0A4W3JI13</accession>
<dbReference type="GO" id="GO:0005886">
    <property type="term" value="C:plasma membrane"/>
    <property type="evidence" value="ECO:0007669"/>
    <property type="project" value="TreeGrafter"/>
</dbReference>
<feature type="transmembrane region" description="Helical" evidence="6">
    <location>
        <begin position="52"/>
        <end position="73"/>
    </location>
</feature>